<organism evidence="3 4">
    <name type="scientific">Niastella yeongjuensis</name>
    <dbReference type="NCBI Taxonomy" id="354355"/>
    <lineage>
        <taxon>Bacteria</taxon>
        <taxon>Pseudomonadati</taxon>
        <taxon>Bacteroidota</taxon>
        <taxon>Chitinophagia</taxon>
        <taxon>Chitinophagales</taxon>
        <taxon>Chitinophagaceae</taxon>
        <taxon>Niastella</taxon>
    </lineage>
</organism>
<keyword evidence="1" id="KW-1133">Transmembrane helix</keyword>
<dbReference type="SUPFAM" id="SSF53335">
    <property type="entry name" value="S-adenosyl-L-methionine-dependent methyltransferases"/>
    <property type="match status" value="1"/>
</dbReference>
<feature type="domain" description="Methyltransferase" evidence="2">
    <location>
        <begin position="41"/>
        <end position="131"/>
    </location>
</feature>
<dbReference type="OrthoDB" id="9789123at2"/>
<dbReference type="Pfam" id="PF13649">
    <property type="entry name" value="Methyltransf_25"/>
    <property type="match status" value="1"/>
</dbReference>
<name>A0A1V9FCE4_9BACT</name>
<evidence type="ECO:0000256" key="1">
    <source>
        <dbReference type="SAM" id="Phobius"/>
    </source>
</evidence>
<keyword evidence="1" id="KW-0472">Membrane</keyword>
<dbReference type="RefSeq" id="WP_081197046.1">
    <property type="nucleotide sequence ID" value="NZ_FOCZ01000022.1"/>
</dbReference>
<reference evidence="4" key="1">
    <citation type="submission" date="2016-04" db="EMBL/GenBank/DDBJ databases">
        <authorList>
            <person name="Chen L."/>
            <person name="Zhuang W."/>
            <person name="Wang G."/>
        </authorList>
    </citation>
    <scope>NUCLEOTIDE SEQUENCE [LARGE SCALE GENOMIC DNA]</scope>
    <source>
        <strain evidence="4">17621</strain>
    </source>
</reference>
<proteinExistence type="predicted"/>
<sequence length="242" mass="28703">MDHYTNLASHYDEYYRYSDDYINYFTNKIVEDLPIKNYETIVEVGSGTGIFAKEVLNKVPSIQMICVDNSYMMLTRNKDKRIKQVCRDAVEFSKESHVYDRVYMKEFIHHIQKEDRLQLFKGLHQQLTSNGSILILLEPRRLNYPLFEEALSRFERKQPSRVEIISYLQLAGFTTSFNIISYPIILSKTKYIEMVRNRYMSVLETFTDEELENGIESIHGSQKNEELEFLEIFYSIKGIKSY</sequence>
<dbReference type="Proteomes" id="UP000192610">
    <property type="component" value="Unassembled WGS sequence"/>
</dbReference>
<dbReference type="STRING" id="354355.SAMN05660816_06582"/>
<evidence type="ECO:0000313" key="4">
    <source>
        <dbReference type="Proteomes" id="UP000192610"/>
    </source>
</evidence>
<accession>A0A1V9FCE4</accession>
<gene>
    <name evidence="3" type="ORF">A4H97_19820</name>
</gene>
<dbReference type="EMBL" id="LVXG01000002">
    <property type="protein sequence ID" value="OQP55846.1"/>
    <property type="molecule type" value="Genomic_DNA"/>
</dbReference>
<protein>
    <recommendedName>
        <fullName evidence="2">Methyltransferase domain-containing protein</fullName>
    </recommendedName>
</protein>
<keyword evidence="4" id="KW-1185">Reference proteome</keyword>
<comment type="caution">
    <text evidence="3">The sequence shown here is derived from an EMBL/GenBank/DDBJ whole genome shotgun (WGS) entry which is preliminary data.</text>
</comment>
<dbReference type="InterPro" id="IPR029063">
    <property type="entry name" value="SAM-dependent_MTases_sf"/>
</dbReference>
<dbReference type="AlphaFoldDB" id="A0A1V9FCE4"/>
<keyword evidence="1" id="KW-0812">Transmembrane</keyword>
<feature type="transmembrane region" description="Helical" evidence="1">
    <location>
        <begin position="164"/>
        <end position="186"/>
    </location>
</feature>
<dbReference type="CDD" id="cd02440">
    <property type="entry name" value="AdoMet_MTases"/>
    <property type="match status" value="1"/>
</dbReference>
<dbReference type="Gene3D" id="3.40.50.150">
    <property type="entry name" value="Vaccinia Virus protein VP39"/>
    <property type="match status" value="1"/>
</dbReference>
<evidence type="ECO:0000259" key="2">
    <source>
        <dbReference type="Pfam" id="PF13649"/>
    </source>
</evidence>
<evidence type="ECO:0000313" key="3">
    <source>
        <dbReference type="EMBL" id="OQP55846.1"/>
    </source>
</evidence>
<dbReference type="InterPro" id="IPR041698">
    <property type="entry name" value="Methyltransf_25"/>
</dbReference>